<evidence type="ECO:0000256" key="3">
    <source>
        <dbReference type="ARBA" id="ARBA00023163"/>
    </source>
</evidence>
<feature type="domain" description="HTH araC/xylS-type" evidence="4">
    <location>
        <begin position="204"/>
        <end position="302"/>
    </location>
</feature>
<name>A0A2N7WT35_9BURK</name>
<keyword evidence="2" id="KW-0238">DNA-binding</keyword>
<dbReference type="PROSITE" id="PS01124">
    <property type="entry name" value="HTH_ARAC_FAMILY_2"/>
    <property type="match status" value="1"/>
</dbReference>
<reference evidence="5 6" key="1">
    <citation type="submission" date="2018-01" db="EMBL/GenBank/DDBJ databases">
        <title>Whole genome analyses suggest that Burkholderia sensu lato contains two further novel genera in the rhizoxinica-symbiotica group Mycetohabitans gen. nov., and Trinickia gen. nov.: implications for the evolution of diazotrophy and nodulation in the Burkholderiaceae.</title>
        <authorList>
            <person name="Estrada-de los Santos P."/>
            <person name="Palmer M."/>
            <person name="Chavez-Ramirez B."/>
            <person name="Beukes C."/>
            <person name="Steenkamp E.T."/>
            <person name="Hirsch A.M."/>
            <person name="Manyaka P."/>
            <person name="Maluk M."/>
            <person name="Lafos M."/>
            <person name="Crook M."/>
            <person name="Gross E."/>
            <person name="Simon M.F."/>
            <person name="Bueno dos Reis Junior F."/>
            <person name="Poole P.S."/>
            <person name="Venter S.N."/>
            <person name="James E.K."/>
        </authorList>
    </citation>
    <scope>NUCLEOTIDE SEQUENCE [LARGE SCALE GENOMIC DNA]</scope>
    <source>
        <strain evidence="5 6">JPY 581</strain>
    </source>
</reference>
<protein>
    <submittedName>
        <fullName evidence="5">AraC family transcriptional regulator</fullName>
    </submittedName>
</protein>
<gene>
    <name evidence="5" type="ORF">C0Z20_26050</name>
</gene>
<dbReference type="AlphaFoldDB" id="A0A2N7WT35"/>
<dbReference type="InterPro" id="IPR018060">
    <property type="entry name" value="HTH_AraC"/>
</dbReference>
<evidence type="ECO:0000313" key="5">
    <source>
        <dbReference type="EMBL" id="PMS32636.1"/>
    </source>
</evidence>
<dbReference type="InterPro" id="IPR018062">
    <property type="entry name" value="HTH_AraC-typ_CS"/>
</dbReference>
<evidence type="ECO:0000313" key="6">
    <source>
        <dbReference type="Proteomes" id="UP000235777"/>
    </source>
</evidence>
<organism evidence="5 6">
    <name type="scientific">Trinickia symbiotica</name>
    <dbReference type="NCBI Taxonomy" id="863227"/>
    <lineage>
        <taxon>Bacteria</taxon>
        <taxon>Pseudomonadati</taxon>
        <taxon>Pseudomonadota</taxon>
        <taxon>Betaproteobacteria</taxon>
        <taxon>Burkholderiales</taxon>
        <taxon>Burkholderiaceae</taxon>
        <taxon>Trinickia</taxon>
    </lineage>
</organism>
<dbReference type="STRING" id="863227.GCA_000373005_03283"/>
<dbReference type="SMART" id="SM00342">
    <property type="entry name" value="HTH_ARAC"/>
    <property type="match status" value="1"/>
</dbReference>
<dbReference type="SUPFAM" id="SSF46689">
    <property type="entry name" value="Homeodomain-like"/>
    <property type="match status" value="2"/>
</dbReference>
<dbReference type="PANTHER" id="PTHR46796">
    <property type="entry name" value="HTH-TYPE TRANSCRIPTIONAL ACTIVATOR RHAS-RELATED"/>
    <property type="match status" value="1"/>
</dbReference>
<dbReference type="EMBL" id="PNYC01000021">
    <property type="protein sequence ID" value="PMS32636.1"/>
    <property type="molecule type" value="Genomic_DNA"/>
</dbReference>
<accession>A0A2N7WT35</accession>
<dbReference type="GO" id="GO:0003700">
    <property type="term" value="F:DNA-binding transcription factor activity"/>
    <property type="evidence" value="ECO:0007669"/>
    <property type="project" value="InterPro"/>
</dbReference>
<dbReference type="InterPro" id="IPR050204">
    <property type="entry name" value="AraC_XylS_family_regulators"/>
</dbReference>
<evidence type="ECO:0000256" key="2">
    <source>
        <dbReference type="ARBA" id="ARBA00023125"/>
    </source>
</evidence>
<sequence length="304" mass="33937">MKSMPSVLQRINRATGKREHFHVPSVSLRDAGLWGGVRLERWDFTPGPTAIEEAKLLSHCIVVSGSAPIYSRMRWSGQIAQRGPTRPGEISLIPAAGYYSVDVAFDPYDARTATGLMIEPSFLQRIGDEIDGGQVLLRPCSAMEDPFLTSAIRALEADVQQRNAMGPLYGETLAVAIATHLVRLYADDNHERVDRRELTAYAARQMRDYIDAHLSDTIRLDELATLVGMELHQVARVFKKHFGLPPHQYILAARIRRAKELLRESDMSLVDVALCTGFCSQSHFTRVFGSSTGLSPNNYRKSVR</sequence>
<comment type="caution">
    <text evidence="5">The sequence shown here is derived from an EMBL/GenBank/DDBJ whole genome shotgun (WGS) entry which is preliminary data.</text>
</comment>
<dbReference type="InterPro" id="IPR009057">
    <property type="entry name" value="Homeodomain-like_sf"/>
</dbReference>
<dbReference type="PROSITE" id="PS00041">
    <property type="entry name" value="HTH_ARAC_FAMILY_1"/>
    <property type="match status" value="1"/>
</dbReference>
<dbReference type="Gene3D" id="1.10.10.60">
    <property type="entry name" value="Homeodomain-like"/>
    <property type="match status" value="2"/>
</dbReference>
<proteinExistence type="predicted"/>
<dbReference type="GO" id="GO:0043565">
    <property type="term" value="F:sequence-specific DNA binding"/>
    <property type="evidence" value="ECO:0007669"/>
    <property type="project" value="InterPro"/>
</dbReference>
<dbReference type="PANTHER" id="PTHR46796:SF6">
    <property type="entry name" value="ARAC SUBFAMILY"/>
    <property type="match status" value="1"/>
</dbReference>
<evidence type="ECO:0000259" key="4">
    <source>
        <dbReference type="PROSITE" id="PS01124"/>
    </source>
</evidence>
<evidence type="ECO:0000256" key="1">
    <source>
        <dbReference type="ARBA" id="ARBA00023015"/>
    </source>
</evidence>
<keyword evidence="3" id="KW-0804">Transcription</keyword>
<dbReference type="Pfam" id="PF12833">
    <property type="entry name" value="HTH_18"/>
    <property type="match status" value="1"/>
</dbReference>
<keyword evidence="1" id="KW-0805">Transcription regulation</keyword>
<dbReference type="Proteomes" id="UP000235777">
    <property type="component" value="Unassembled WGS sequence"/>
</dbReference>
<keyword evidence="6" id="KW-1185">Reference proteome</keyword>